<dbReference type="AlphaFoldDB" id="A0A3S4ILM5"/>
<evidence type="ECO:0000313" key="1">
    <source>
        <dbReference type="EMBL" id="VEB51009.1"/>
    </source>
</evidence>
<protein>
    <submittedName>
        <fullName evidence="1">Acetyltransferase</fullName>
    </submittedName>
</protein>
<dbReference type="Proteomes" id="UP000269208">
    <property type="component" value="Chromosome"/>
</dbReference>
<reference evidence="1 2" key="1">
    <citation type="submission" date="2018-12" db="EMBL/GenBank/DDBJ databases">
        <authorList>
            <consortium name="Pathogen Informatics"/>
        </authorList>
    </citation>
    <scope>NUCLEOTIDE SEQUENCE [LARGE SCALE GENOMIC DNA]</scope>
    <source>
        <strain evidence="1 2">NCTC6754</strain>
    </source>
</reference>
<evidence type="ECO:0000313" key="2">
    <source>
        <dbReference type="Proteomes" id="UP000269208"/>
    </source>
</evidence>
<dbReference type="GO" id="GO:0016740">
    <property type="term" value="F:transferase activity"/>
    <property type="evidence" value="ECO:0007669"/>
    <property type="project" value="UniProtKB-KW"/>
</dbReference>
<organism evidence="1 2">
    <name type="scientific">Salmonella enterica I</name>
    <dbReference type="NCBI Taxonomy" id="59201"/>
    <lineage>
        <taxon>Bacteria</taxon>
        <taxon>Pseudomonadati</taxon>
        <taxon>Pseudomonadota</taxon>
        <taxon>Gammaproteobacteria</taxon>
        <taxon>Enterobacterales</taxon>
        <taxon>Enterobacteriaceae</taxon>
        <taxon>Salmonella</taxon>
    </lineage>
</organism>
<dbReference type="SUPFAM" id="SSF55729">
    <property type="entry name" value="Acyl-CoA N-acyltransferases (Nat)"/>
    <property type="match status" value="1"/>
</dbReference>
<dbReference type="InterPro" id="IPR016181">
    <property type="entry name" value="Acyl_CoA_acyltransferase"/>
</dbReference>
<dbReference type="EMBL" id="LR134190">
    <property type="protein sequence ID" value="VEB51009.1"/>
    <property type="molecule type" value="Genomic_DNA"/>
</dbReference>
<name>A0A3S4ILM5_SALET</name>
<keyword evidence="1" id="KW-0808">Transferase</keyword>
<gene>
    <name evidence="1" type="ORF">NCTC6754_00702</name>
</gene>
<proteinExistence type="predicted"/>
<sequence length="48" mass="5535">MWWAAAAWRRYPVANQTFVNCKKMYFLPVIRGQGLAKKLALMALDHAP</sequence>
<accession>A0A3S4ILM5</accession>